<accession>A0A1Y5F643</accession>
<dbReference type="EMBL" id="MAAO01000006">
    <property type="protein sequence ID" value="OUR96368.1"/>
    <property type="molecule type" value="Genomic_DNA"/>
</dbReference>
<name>A0A1Y5F643_9BACT</name>
<reference evidence="3" key="1">
    <citation type="journal article" date="2017" name="Proc. Natl. Acad. Sci. U.S.A.">
        <title>Simulation of Deepwater Horizon oil plume reveals substrate specialization within a complex community of hydrocarbon-degraders.</title>
        <authorList>
            <person name="Hu P."/>
            <person name="Dubinsky E.A."/>
            <person name="Probst A.J."/>
            <person name="Wang J."/>
            <person name="Sieber C.M.K."/>
            <person name="Tom L.M."/>
            <person name="Gardinali P."/>
            <person name="Banfield J.F."/>
            <person name="Atlas R.M."/>
            <person name="Andersen G.L."/>
        </authorList>
    </citation>
    <scope>NUCLEOTIDE SEQUENCE [LARGE SCALE GENOMIC DNA]</scope>
</reference>
<keyword evidence="1" id="KW-0812">Transmembrane</keyword>
<keyword evidence="1" id="KW-1133">Transmembrane helix</keyword>
<feature type="transmembrane region" description="Helical" evidence="1">
    <location>
        <begin position="191"/>
        <end position="209"/>
    </location>
</feature>
<evidence type="ECO:0000313" key="3">
    <source>
        <dbReference type="Proteomes" id="UP000196531"/>
    </source>
</evidence>
<keyword evidence="1" id="KW-0472">Membrane</keyword>
<proteinExistence type="predicted"/>
<feature type="transmembrane region" description="Helical" evidence="1">
    <location>
        <begin position="168"/>
        <end position="185"/>
    </location>
</feature>
<comment type="caution">
    <text evidence="2">The sequence shown here is derived from an EMBL/GenBank/DDBJ whole genome shotgun (WGS) entry which is preliminary data.</text>
</comment>
<feature type="transmembrane region" description="Helical" evidence="1">
    <location>
        <begin position="216"/>
        <end position="238"/>
    </location>
</feature>
<dbReference type="Proteomes" id="UP000196531">
    <property type="component" value="Unassembled WGS sequence"/>
</dbReference>
<organism evidence="2 3">
    <name type="scientific">Halobacteriovorax marinus</name>
    <dbReference type="NCBI Taxonomy" id="97084"/>
    <lineage>
        <taxon>Bacteria</taxon>
        <taxon>Pseudomonadati</taxon>
        <taxon>Bdellovibrionota</taxon>
        <taxon>Bacteriovoracia</taxon>
        <taxon>Bacteriovoracales</taxon>
        <taxon>Halobacteriovoraceae</taxon>
        <taxon>Halobacteriovorax</taxon>
    </lineage>
</organism>
<gene>
    <name evidence="2" type="ORF">A9Q84_08415</name>
</gene>
<dbReference type="AlphaFoldDB" id="A0A1Y5F643"/>
<feature type="transmembrane region" description="Helical" evidence="1">
    <location>
        <begin position="136"/>
        <end position="156"/>
    </location>
</feature>
<feature type="transmembrane region" description="Helical" evidence="1">
    <location>
        <begin position="64"/>
        <end position="85"/>
    </location>
</feature>
<sequence length="282" mass="33525">MNFLVNEKLNKKKNVIHISFIFFYFFSIWAIFLIISSVITFFHLQLGHTLTVVENWNFDQGWEISSLVKVFAFFLLVKFISIRSVSRKPLREFFITKFQLPNKELFVLIVFNLLFSILFLKPVVAERVSFEVSKLFSSYIGSFIYIFTDVLFLLFLQHIYPLSRKRRLVESTLFILLSYYLNLKVFTHSNYVNISLVYFLTICLGISYWRKSNWSFPFIFLILFVCPIVSFLGIDFIWGTEFSYLYPTTGVPIFILFISLLIVSICYMQFFRKTIAERDDQV</sequence>
<feature type="transmembrane region" description="Helical" evidence="1">
    <location>
        <begin position="105"/>
        <end position="124"/>
    </location>
</feature>
<protein>
    <submittedName>
        <fullName evidence="2">Uncharacterized protein</fullName>
    </submittedName>
</protein>
<feature type="transmembrane region" description="Helical" evidence="1">
    <location>
        <begin position="21"/>
        <end position="44"/>
    </location>
</feature>
<evidence type="ECO:0000256" key="1">
    <source>
        <dbReference type="SAM" id="Phobius"/>
    </source>
</evidence>
<feature type="transmembrane region" description="Helical" evidence="1">
    <location>
        <begin position="244"/>
        <end position="268"/>
    </location>
</feature>
<evidence type="ECO:0000313" key="2">
    <source>
        <dbReference type="EMBL" id="OUR96368.1"/>
    </source>
</evidence>